<dbReference type="PRINTS" id="PR00111">
    <property type="entry name" value="ABHYDROLASE"/>
</dbReference>
<protein>
    <submittedName>
        <fullName evidence="2">Alpha/beta fold hydrolase</fullName>
    </submittedName>
</protein>
<dbReference type="Pfam" id="PF00561">
    <property type="entry name" value="Abhydrolase_1"/>
    <property type="match status" value="1"/>
</dbReference>
<dbReference type="GO" id="GO:0016787">
    <property type="term" value="F:hydrolase activity"/>
    <property type="evidence" value="ECO:0007669"/>
    <property type="project" value="UniProtKB-KW"/>
</dbReference>
<evidence type="ECO:0000259" key="1">
    <source>
        <dbReference type="Pfam" id="PF00561"/>
    </source>
</evidence>
<dbReference type="Proteomes" id="UP000463051">
    <property type="component" value="Unassembled WGS sequence"/>
</dbReference>
<feature type="domain" description="AB hydrolase-1" evidence="1">
    <location>
        <begin position="8"/>
        <end position="59"/>
    </location>
</feature>
<dbReference type="SUPFAM" id="SSF53474">
    <property type="entry name" value="alpha/beta-Hydrolases"/>
    <property type="match status" value="1"/>
</dbReference>
<reference evidence="2 3" key="1">
    <citation type="submission" date="2019-11" db="EMBL/GenBank/DDBJ databases">
        <title>Paenibacillus monticola sp. nov., a novel PGPR strain isolated from mountain sample in China.</title>
        <authorList>
            <person name="Zhao Q."/>
            <person name="Li H.-P."/>
            <person name="Zhang J.-L."/>
        </authorList>
    </citation>
    <scope>NUCLEOTIDE SEQUENCE [LARGE SCALE GENOMIC DNA]</scope>
    <source>
        <strain evidence="2 3">LC-T2</strain>
    </source>
</reference>
<dbReference type="AlphaFoldDB" id="A0A7X2H3L3"/>
<dbReference type="PANTHER" id="PTHR43798">
    <property type="entry name" value="MONOACYLGLYCEROL LIPASE"/>
    <property type="match status" value="1"/>
</dbReference>
<keyword evidence="3" id="KW-1185">Reference proteome</keyword>
<accession>A0A7X2H3L3</accession>
<proteinExistence type="predicted"/>
<organism evidence="2 3">
    <name type="scientific">Paenibacillus monticola</name>
    <dbReference type="NCBI Taxonomy" id="2666075"/>
    <lineage>
        <taxon>Bacteria</taxon>
        <taxon>Bacillati</taxon>
        <taxon>Bacillota</taxon>
        <taxon>Bacilli</taxon>
        <taxon>Bacillales</taxon>
        <taxon>Paenibacillaceae</taxon>
        <taxon>Paenibacillus</taxon>
    </lineage>
</organism>
<dbReference type="GO" id="GO:0016020">
    <property type="term" value="C:membrane"/>
    <property type="evidence" value="ECO:0007669"/>
    <property type="project" value="TreeGrafter"/>
</dbReference>
<dbReference type="EMBL" id="WJXB01000002">
    <property type="protein sequence ID" value="MRN52937.1"/>
    <property type="molecule type" value="Genomic_DNA"/>
</dbReference>
<gene>
    <name evidence="2" type="ORF">GJB61_07985</name>
</gene>
<sequence length="199" mass="22249">MSSPSIRAIPEVLNQILLDNNIEACHLLGVSMGSLVAQAFADRYPDRIKSVIIVGGYSIHKSNEQILKGQKKEGLKWLLYILFSMKKFRNYVTTVSCHTDSGHNLFARGVQHFSRRSFSAMAGMNSFFIKKETPMPYPLLIIVGVYDQQLILEASVELHTLEEQSQRVVIPGAGHCANVDAPSEFNHAVENFLSNIRVT</sequence>
<evidence type="ECO:0000313" key="3">
    <source>
        <dbReference type="Proteomes" id="UP000463051"/>
    </source>
</evidence>
<comment type="caution">
    <text evidence="2">The sequence shown here is derived from an EMBL/GenBank/DDBJ whole genome shotgun (WGS) entry which is preliminary data.</text>
</comment>
<dbReference type="InterPro" id="IPR000073">
    <property type="entry name" value="AB_hydrolase_1"/>
</dbReference>
<dbReference type="InterPro" id="IPR050266">
    <property type="entry name" value="AB_hydrolase_sf"/>
</dbReference>
<evidence type="ECO:0000313" key="2">
    <source>
        <dbReference type="EMBL" id="MRN52937.1"/>
    </source>
</evidence>
<keyword evidence="2" id="KW-0378">Hydrolase</keyword>
<dbReference type="Gene3D" id="3.40.50.1820">
    <property type="entry name" value="alpha/beta hydrolase"/>
    <property type="match status" value="1"/>
</dbReference>
<dbReference type="PANTHER" id="PTHR43798:SF33">
    <property type="entry name" value="HYDROLASE, PUTATIVE (AFU_ORTHOLOGUE AFUA_2G14860)-RELATED"/>
    <property type="match status" value="1"/>
</dbReference>
<name>A0A7X2H3L3_9BACL</name>
<dbReference type="InterPro" id="IPR029058">
    <property type="entry name" value="AB_hydrolase_fold"/>
</dbReference>